<dbReference type="OrthoDB" id="751084at2759"/>
<reference evidence="3" key="1">
    <citation type="submission" date="2016-06" db="UniProtKB">
        <authorList>
            <consortium name="WormBaseParasite"/>
        </authorList>
    </citation>
    <scope>IDENTIFICATION</scope>
</reference>
<protein>
    <submittedName>
        <fullName evidence="3">Mediator of RNA polymerase II transcription subunit 21</fullName>
    </submittedName>
</protein>
<reference evidence="1 2" key="2">
    <citation type="submission" date="2018-11" db="EMBL/GenBank/DDBJ databases">
        <authorList>
            <consortium name="Pathogen Informatics"/>
        </authorList>
    </citation>
    <scope>NUCLEOTIDE SEQUENCE [LARGE SCALE GENOMIC DNA]</scope>
</reference>
<dbReference type="AlphaFoldDB" id="A0A183EZN4"/>
<dbReference type="Proteomes" id="UP000271098">
    <property type="component" value="Unassembled WGS sequence"/>
</dbReference>
<dbReference type="WBParaSite" id="GPUH_0002645501-mRNA-1">
    <property type="protein sequence ID" value="GPUH_0002645501-mRNA-1"/>
    <property type="gene ID" value="GPUH_0002645501"/>
</dbReference>
<evidence type="ECO:0000313" key="3">
    <source>
        <dbReference type="WBParaSite" id="GPUH_0002645501-mRNA-1"/>
    </source>
</evidence>
<evidence type="ECO:0000313" key="2">
    <source>
        <dbReference type="Proteomes" id="UP000271098"/>
    </source>
</evidence>
<accession>A0A183EZN4</accession>
<organism evidence="3">
    <name type="scientific">Gongylonema pulchrum</name>
    <dbReference type="NCBI Taxonomy" id="637853"/>
    <lineage>
        <taxon>Eukaryota</taxon>
        <taxon>Metazoa</taxon>
        <taxon>Ecdysozoa</taxon>
        <taxon>Nematoda</taxon>
        <taxon>Chromadorea</taxon>
        <taxon>Rhabditida</taxon>
        <taxon>Spirurina</taxon>
        <taxon>Spiruromorpha</taxon>
        <taxon>Spiruroidea</taxon>
        <taxon>Gongylonematidae</taxon>
        <taxon>Gongylonema</taxon>
    </lineage>
</organism>
<sequence>MLPDNNYQGSSAVLQLYNFLEQISSSLSSQISSATDVVRKNALEIANQCVRVSSLNNRLSSFAADQFIESRVNDEDAVAAPIRTPNTECTDKRAELADNLRAAVALGIDVIRTRFKRIEMRPEDFDEVDDPAFMPEPIFEPYVRCIFFFF</sequence>
<keyword evidence="2" id="KW-1185">Reference proteome</keyword>
<evidence type="ECO:0000313" key="1">
    <source>
        <dbReference type="EMBL" id="VDN45540.1"/>
    </source>
</evidence>
<dbReference type="EMBL" id="UYRT01110796">
    <property type="protein sequence ID" value="VDN45540.1"/>
    <property type="molecule type" value="Genomic_DNA"/>
</dbReference>
<proteinExistence type="predicted"/>
<name>A0A183EZN4_9BILA</name>
<gene>
    <name evidence="1" type="ORF">GPUH_LOCUS26426</name>
</gene>